<reference evidence="1 2" key="1">
    <citation type="submission" date="2021-10" db="EMBL/GenBank/DDBJ databases">
        <title>Draft genome of Aestuariibacter halophilus JC2043.</title>
        <authorList>
            <person name="Emsley S.A."/>
            <person name="Pfannmuller K.M."/>
            <person name="Ushijima B."/>
            <person name="Saw J.H."/>
            <person name="Videau P."/>
        </authorList>
    </citation>
    <scope>NUCLEOTIDE SEQUENCE [LARGE SCALE GENOMIC DNA]</scope>
    <source>
        <strain evidence="1 2">JC2043</strain>
    </source>
</reference>
<name>A0ABS8G5U7_9ALTE</name>
<sequence length="60" mass="6982">MFAVFGVTTESINKAARKKMEGFMVEREFGGKKKRVMPDRNEWEAAHEVAELVHTPHEHR</sequence>
<evidence type="ECO:0000313" key="2">
    <source>
        <dbReference type="Proteomes" id="UP001520878"/>
    </source>
</evidence>
<organism evidence="1 2">
    <name type="scientific">Fluctibacter halophilus</name>
    <dbReference type="NCBI Taxonomy" id="226011"/>
    <lineage>
        <taxon>Bacteria</taxon>
        <taxon>Pseudomonadati</taxon>
        <taxon>Pseudomonadota</taxon>
        <taxon>Gammaproteobacteria</taxon>
        <taxon>Alteromonadales</taxon>
        <taxon>Alteromonadaceae</taxon>
        <taxon>Fluctibacter</taxon>
    </lineage>
</organism>
<dbReference type="Proteomes" id="UP001520878">
    <property type="component" value="Unassembled WGS sequence"/>
</dbReference>
<keyword evidence="2" id="KW-1185">Reference proteome</keyword>
<accession>A0ABS8G5U7</accession>
<evidence type="ECO:0000313" key="1">
    <source>
        <dbReference type="EMBL" id="MCC2615974.1"/>
    </source>
</evidence>
<comment type="caution">
    <text evidence="1">The sequence shown here is derived from an EMBL/GenBank/DDBJ whole genome shotgun (WGS) entry which is preliminary data.</text>
</comment>
<protein>
    <submittedName>
        <fullName evidence="1">Uncharacterized protein</fullName>
    </submittedName>
</protein>
<gene>
    <name evidence="1" type="ORF">LJ739_06945</name>
</gene>
<dbReference type="EMBL" id="JAJEWP010000001">
    <property type="protein sequence ID" value="MCC2615974.1"/>
    <property type="molecule type" value="Genomic_DNA"/>
</dbReference>
<proteinExistence type="predicted"/>
<dbReference type="RefSeq" id="WP_229158468.1">
    <property type="nucleotide sequence ID" value="NZ_JAJEWP010000001.1"/>
</dbReference>